<dbReference type="EMBL" id="VSRR010001821">
    <property type="protein sequence ID" value="MPC27892.1"/>
    <property type="molecule type" value="Genomic_DNA"/>
</dbReference>
<dbReference type="Proteomes" id="UP000324222">
    <property type="component" value="Unassembled WGS sequence"/>
</dbReference>
<keyword evidence="2" id="KW-1185">Reference proteome</keyword>
<name>A0A5B7E1J7_PORTR</name>
<comment type="caution">
    <text evidence="1">The sequence shown here is derived from an EMBL/GenBank/DDBJ whole genome shotgun (WGS) entry which is preliminary data.</text>
</comment>
<gene>
    <name evidence="1" type="ORF">E2C01_021081</name>
</gene>
<sequence length="60" mass="6963">MSQEDGNTEADNLSKPFITYKSLSTATFDRLWRIIALHYDTISRPSEHHQRSSSEQHLSK</sequence>
<protein>
    <submittedName>
        <fullName evidence="1">Uncharacterized protein</fullName>
    </submittedName>
</protein>
<accession>A0A5B7E1J7</accession>
<dbReference type="AlphaFoldDB" id="A0A5B7E1J7"/>
<reference evidence="1 2" key="1">
    <citation type="submission" date="2019-05" db="EMBL/GenBank/DDBJ databases">
        <title>Another draft genome of Portunus trituberculatus and its Hox gene families provides insights of decapod evolution.</title>
        <authorList>
            <person name="Jeong J.-H."/>
            <person name="Song I."/>
            <person name="Kim S."/>
            <person name="Choi T."/>
            <person name="Kim D."/>
            <person name="Ryu S."/>
            <person name="Kim W."/>
        </authorList>
    </citation>
    <scope>NUCLEOTIDE SEQUENCE [LARGE SCALE GENOMIC DNA]</scope>
    <source>
        <tissue evidence="1">Muscle</tissue>
    </source>
</reference>
<organism evidence="1 2">
    <name type="scientific">Portunus trituberculatus</name>
    <name type="common">Swimming crab</name>
    <name type="synonym">Neptunus trituberculatus</name>
    <dbReference type="NCBI Taxonomy" id="210409"/>
    <lineage>
        <taxon>Eukaryota</taxon>
        <taxon>Metazoa</taxon>
        <taxon>Ecdysozoa</taxon>
        <taxon>Arthropoda</taxon>
        <taxon>Crustacea</taxon>
        <taxon>Multicrustacea</taxon>
        <taxon>Malacostraca</taxon>
        <taxon>Eumalacostraca</taxon>
        <taxon>Eucarida</taxon>
        <taxon>Decapoda</taxon>
        <taxon>Pleocyemata</taxon>
        <taxon>Brachyura</taxon>
        <taxon>Eubrachyura</taxon>
        <taxon>Portunoidea</taxon>
        <taxon>Portunidae</taxon>
        <taxon>Portuninae</taxon>
        <taxon>Portunus</taxon>
    </lineage>
</organism>
<evidence type="ECO:0000313" key="2">
    <source>
        <dbReference type="Proteomes" id="UP000324222"/>
    </source>
</evidence>
<proteinExistence type="predicted"/>
<evidence type="ECO:0000313" key="1">
    <source>
        <dbReference type="EMBL" id="MPC27892.1"/>
    </source>
</evidence>